<dbReference type="InterPro" id="IPR027056">
    <property type="entry name" value="Gluconate_2DH_su3"/>
</dbReference>
<dbReference type="EMBL" id="CP013652">
    <property type="protein sequence ID" value="ALS24405.1"/>
    <property type="molecule type" value="Genomic_DNA"/>
</dbReference>
<gene>
    <name evidence="1" type="ORF">IJ22_40970</name>
</gene>
<dbReference type="PATRIC" id="fig|162209.4.peg.4348"/>
<dbReference type="KEGG" id="pnp:IJ22_40970"/>
<keyword evidence="2" id="KW-1185">Reference proteome</keyword>
<dbReference type="STRING" id="162209.IJ22_40970"/>
<protein>
    <submittedName>
        <fullName evidence="1">Subunit 3 of gluconate 2-dehydrogenase</fullName>
    </submittedName>
</protein>
<organism evidence="1 2">
    <name type="scientific">Paenibacillus naphthalenovorans</name>
    <dbReference type="NCBI Taxonomy" id="162209"/>
    <lineage>
        <taxon>Bacteria</taxon>
        <taxon>Bacillati</taxon>
        <taxon>Bacillota</taxon>
        <taxon>Bacilli</taxon>
        <taxon>Bacillales</taxon>
        <taxon>Paenibacillaceae</taxon>
        <taxon>Paenibacillus</taxon>
    </lineage>
</organism>
<evidence type="ECO:0000313" key="1">
    <source>
        <dbReference type="EMBL" id="ALS24405.1"/>
    </source>
</evidence>
<accession>A0A0U2WA89</accession>
<sequence length="198" mass="23118">MKRLTRYPSYNVMNEQHEWDEHTRKIVNSRLQTFGGHTFLTTVEAEMLRAWCSLLMDDARPEIIQFVLGHIDRSLASGEESQRKPGIPPVQELVRQGLQALEAACQSIHTKLFFHLEEKQKKQLMEEVSQGEAVPHEVWRDVPQQVFFQKLLSLSIEAYYSHPEIWSEIGFGGPAYPRGYARMEHLDPWEAKEEKKKE</sequence>
<proteinExistence type="predicted"/>
<reference evidence="2" key="1">
    <citation type="submission" date="2015-12" db="EMBL/GenBank/DDBJ databases">
        <title>Complete genome sequences of two moderately thermophilic Paenibacillus species.</title>
        <authorList>
            <person name="Butler R.III."/>
            <person name="Wang J."/>
            <person name="Stark B.C."/>
            <person name="Pombert J.-F."/>
        </authorList>
    </citation>
    <scope>NUCLEOTIDE SEQUENCE [LARGE SCALE GENOMIC DNA]</scope>
    <source>
        <strain evidence="2">32O-Y</strain>
    </source>
</reference>
<dbReference type="OrthoDB" id="63962at2"/>
<dbReference type="RefSeq" id="WP_062410083.1">
    <property type="nucleotide sequence ID" value="NZ_BJCS01000022.1"/>
</dbReference>
<reference evidence="1 2" key="2">
    <citation type="journal article" date="2016" name="Genome Announc.">
        <title>Complete Genome Sequences of Two Interactive Moderate Thermophiles, Paenibacillus napthalenovorans 32O-Y and Paenibacillus sp. 32O-W.</title>
        <authorList>
            <person name="Butler R.R.III."/>
            <person name="Wang J."/>
            <person name="Stark B.C."/>
            <person name="Pombert J.F."/>
        </authorList>
    </citation>
    <scope>NUCLEOTIDE SEQUENCE [LARGE SCALE GENOMIC DNA]</scope>
    <source>
        <strain evidence="1 2">32O-Y</strain>
    </source>
</reference>
<name>A0A0U2WA89_9BACL</name>
<dbReference type="Proteomes" id="UP000061660">
    <property type="component" value="Chromosome"/>
</dbReference>
<dbReference type="Pfam" id="PF13618">
    <property type="entry name" value="Gluconate_2-dh3"/>
    <property type="match status" value="1"/>
</dbReference>
<evidence type="ECO:0000313" key="2">
    <source>
        <dbReference type="Proteomes" id="UP000061660"/>
    </source>
</evidence>
<dbReference type="AlphaFoldDB" id="A0A0U2WA89"/>